<dbReference type="EMBL" id="GL376628">
    <property type="status" value="NOT_ANNOTATED_CDS"/>
    <property type="molecule type" value="Genomic_DNA"/>
</dbReference>
<dbReference type="InParanoid" id="K3WDH3"/>
<dbReference type="eggNOG" id="ENOG502S6WV">
    <property type="taxonomic scope" value="Eukaryota"/>
</dbReference>
<dbReference type="HOGENOM" id="CLU_477870_0_0_1"/>
<dbReference type="Proteomes" id="UP000019132">
    <property type="component" value="Unassembled WGS sequence"/>
</dbReference>
<sequence length="571" mass="63634">MFGSVNQVDDHKTDANQFFFFSVGNAPEKRDNRKPDNLVTIASELLGRDEVAALDAVIGNTTTTTSKTIPEWIVSQLASTVDVPRIDGSGDLDDENRKRQSWHHAIDTFQTQWTRFLADIVRYQDLIGAEVFELAACSSFLFLENARDDCVATASSSSISPTALNAKAVQSKYANEIAGKMKAEIPQHCVPFWISLPQLKEQLKRRFFFSLPSSVTDIQTHDVDQDIRTSRLNMIQVRIANFGSCAQYLCGEATVPRYLVRVDRSLKRFRNEKTLMQTLSPPVAAACAFTTNETCDPDTDLKKNSLTRWLTSKLDQLKQDLHANDRSQRSDVYAVMGALAATHVNHAGSVGAESDPHLLLAIPSQQYLIDQFAVPLCREQPSPAFGHAVALANEERAEALRTLSSVLESFHAAVDLIRVKSGFHFMVKRAKAHASHRTRTHVRSTPHASARFAAHGLLERWQTHFHEEIRGFHDQVIESVPAPVALCNIYAQTTGTNSSTYDNKLRPNQSKHASQALALQAIHRCLERGNTELAHFLRCVTSFLCMQTMGNPQFIMDSTDNNSACPQQQSL</sequence>
<accession>K3WDH3</accession>
<organism evidence="1 2">
    <name type="scientific">Globisporangium ultimum (strain ATCC 200006 / CBS 805.95 / DAOM BR144)</name>
    <name type="common">Pythium ultimum</name>
    <dbReference type="NCBI Taxonomy" id="431595"/>
    <lineage>
        <taxon>Eukaryota</taxon>
        <taxon>Sar</taxon>
        <taxon>Stramenopiles</taxon>
        <taxon>Oomycota</taxon>
        <taxon>Peronosporomycetes</taxon>
        <taxon>Pythiales</taxon>
        <taxon>Pythiaceae</taxon>
        <taxon>Globisporangium</taxon>
    </lineage>
</organism>
<evidence type="ECO:0000313" key="2">
    <source>
        <dbReference type="Proteomes" id="UP000019132"/>
    </source>
</evidence>
<dbReference type="VEuPathDB" id="FungiDB:PYU1_G003011"/>
<protein>
    <submittedName>
        <fullName evidence="1">Uncharacterized protein</fullName>
    </submittedName>
</protein>
<dbReference type="AlphaFoldDB" id="K3WDH3"/>
<keyword evidence="2" id="KW-1185">Reference proteome</keyword>
<reference evidence="2" key="2">
    <citation type="submission" date="2010-04" db="EMBL/GenBank/DDBJ databases">
        <authorList>
            <person name="Buell R."/>
            <person name="Hamilton J."/>
            <person name="Hostetler J."/>
        </authorList>
    </citation>
    <scope>NUCLEOTIDE SEQUENCE [LARGE SCALE GENOMIC DNA]</scope>
    <source>
        <strain evidence="2">DAOM:BR144</strain>
    </source>
</reference>
<proteinExistence type="predicted"/>
<name>K3WDH3_GLOUD</name>
<reference evidence="1" key="3">
    <citation type="submission" date="2015-02" db="UniProtKB">
        <authorList>
            <consortium name="EnsemblProtists"/>
        </authorList>
    </citation>
    <scope>IDENTIFICATION</scope>
    <source>
        <strain evidence="1">DAOM BR144</strain>
    </source>
</reference>
<dbReference type="EnsemblProtists" id="PYU1_T003014">
    <property type="protein sequence ID" value="PYU1_T003014"/>
    <property type="gene ID" value="PYU1_G003011"/>
</dbReference>
<evidence type="ECO:0000313" key="1">
    <source>
        <dbReference type="EnsemblProtists" id="PYU1_T003014"/>
    </source>
</evidence>
<reference evidence="2" key="1">
    <citation type="journal article" date="2010" name="Genome Biol.">
        <title>Genome sequence of the necrotrophic plant pathogen Pythium ultimum reveals original pathogenicity mechanisms and effector repertoire.</title>
        <authorList>
            <person name="Levesque C.A."/>
            <person name="Brouwer H."/>
            <person name="Cano L."/>
            <person name="Hamilton J.P."/>
            <person name="Holt C."/>
            <person name="Huitema E."/>
            <person name="Raffaele S."/>
            <person name="Robideau G.P."/>
            <person name="Thines M."/>
            <person name="Win J."/>
            <person name="Zerillo M.M."/>
            <person name="Beakes G.W."/>
            <person name="Boore J.L."/>
            <person name="Busam D."/>
            <person name="Dumas B."/>
            <person name="Ferriera S."/>
            <person name="Fuerstenberg S.I."/>
            <person name="Gachon C.M."/>
            <person name="Gaulin E."/>
            <person name="Govers F."/>
            <person name="Grenville-Briggs L."/>
            <person name="Horner N."/>
            <person name="Hostetler J."/>
            <person name="Jiang R.H."/>
            <person name="Johnson J."/>
            <person name="Krajaejun T."/>
            <person name="Lin H."/>
            <person name="Meijer H.J."/>
            <person name="Moore B."/>
            <person name="Morris P."/>
            <person name="Phuntmart V."/>
            <person name="Puiu D."/>
            <person name="Shetty J."/>
            <person name="Stajich J.E."/>
            <person name="Tripathy S."/>
            <person name="Wawra S."/>
            <person name="van West P."/>
            <person name="Whitty B.R."/>
            <person name="Coutinho P.M."/>
            <person name="Henrissat B."/>
            <person name="Martin F."/>
            <person name="Thomas P.D."/>
            <person name="Tyler B.M."/>
            <person name="De Vries R.P."/>
            <person name="Kamoun S."/>
            <person name="Yandell M."/>
            <person name="Tisserat N."/>
            <person name="Buell C.R."/>
        </authorList>
    </citation>
    <scope>NUCLEOTIDE SEQUENCE</scope>
    <source>
        <strain evidence="2">DAOM:BR144</strain>
    </source>
</reference>